<feature type="compositionally biased region" description="Basic and acidic residues" evidence="1">
    <location>
        <begin position="84"/>
        <end position="94"/>
    </location>
</feature>
<organism evidence="2 3">
    <name type="scientific">Marssonina brunnea f. sp. multigermtubi (strain MB_m1)</name>
    <name type="common">Marssonina leaf spot fungus</name>
    <dbReference type="NCBI Taxonomy" id="1072389"/>
    <lineage>
        <taxon>Eukaryota</taxon>
        <taxon>Fungi</taxon>
        <taxon>Dikarya</taxon>
        <taxon>Ascomycota</taxon>
        <taxon>Pezizomycotina</taxon>
        <taxon>Leotiomycetes</taxon>
        <taxon>Helotiales</taxon>
        <taxon>Drepanopezizaceae</taxon>
        <taxon>Drepanopeziza</taxon>
    </lineage>
</organism>
<evidence type="ECO:0000256" key="1">
    <source>
        <dbReference type="SAM" id="MobiDB-lite"/>
    </source>
</evidence>
<gene>
    <name evidence="2" type="ORF">MBM_07808</name>
</gene>
<feature type="region of interest" description="Disordered" evidence="1">
    <location>
        <begin position="67"/>
        <end position="128"/>
    </location>
</feature>
<dbReference type="KEGG" id="mbe:MBM_07808"/>
<keyword evidence="3" id="KW-1185">Reference proteome</keyword>
<evidence type="ECO:0000313" key="3">
    <source>
        <dbReference type="Proteomes" id="UP000006753"/>
    </source>
</evidence>
<reference evidence="2 3" key="1">
    <citation type="journal article" date="2012" name="BMC Genomics">
        <title>Sequencing the genome of Marssonina brunnea reveals fungus-poplar co-evolution.</title>
        <authorList>
            <person name="Zhu S."/>
            <person name="Cao Y.-Z."/>
            <person name="Jiang C."/>
            <person name="Tan B.-Y."/>
            <person name="Wang Z."/>
            <person name="Feng S."/>
            <person name="Zhang L."/>
            <person name="Su X.-H."/>
            <person name="Brejova B."/>
            <person name="Vinar T."/>
            <person name="Xu M."/>
            <person name="Wang M.-X."/>
            <person name="Zhang S.-G."/>
            <person name="Huang M.-R."/>
            <person name="Wu R."/>
            <person name="Zhou Y."/>
        </authorList>
    </citation>
    <scope>NUCLEOTIDE SEQUENCE [LARGE SCALE GENOMIC DNA]</scope>
    <source>
        <strain evidence="2 3">MB_m1</strain>
    </source>
</reference>
<name>K1WMT5_MARBU</name>
<feature type="compositionally biased region" description="Acidic residues" evidence="1">
    <location>
        <begin position="70"/>
        <end position="83"/>
    </location>
</feature>
<dbReference type="AlphaFoldDB" id="K1WMT5"/>
<dbReference type="EMBL" id="JH921447">
    <property type="protein sequence ID" value="EKD14131.1"/>
    <property type="molecule type" value="Genomic_DNA"/>
</dbReference>
<evidence type="ECO:0000313" key="2">
    <source>
        <dbReference type="EMBL" id="EKD14131.1"/>
    </source>
</evidence>
<sequence length="168" mass="17630">MGASKGLTAAWRSDTFPLPTSFQFSSKSGILCSTPHAAGQTSARFPRATEGAIGGHASCLMGWSAGNADADADADPDPDPDPDADSRSRLDRLLRSRLRSPHCSSAAVQRSDAAHVQQHPYTNKVHSSRRDGFVTMRHPSLGGSLIVVTIHCPGDGKKIASARAGLAI</sequence>
<accession>K1WMT5</accession>
<proteinExistence type="predicted"/>
<dbReference type="Proteomes" id="UP000006753">
    <property type="component" value="Unassembled WGS sequence"/>
</dbReference>
<dbReference type="InParanoid" id="K1WMT5"/>
<dbReference type="HOGENOM" id="CLU_1586845_0_0_1"/>
<protein>
    <submittedName>
        <fullName evidence="2">Uncharacterized protein</fullName>
    </submittedName>
</protein>